<dbReference type="Proteomes" id="UP000193411">
    <property type="component" value="Unassembled WGS sequence"/>
</dbReference>
<proteinExistence type="predicted"/>
<dbReference type="AlphaFoldDB" id="A0A1Y2HI47"/>
<sequence>MSLDEASRAGQTHVLDWWLIKFREGRVPVLRFSYRALQFQSYESGVKSLRWWLRSGLLFEDKLGVVSVWRYCYLEQFDLVEMLVAGGVPVTFSPVFRPSVPIDVRRTDAQVVQGIEQWWQRRAQMMKGVTVESVPSTATLYERQLVHALECRWTKLVTSSMHWQPHVVNCKK</sequence>
<evidence type="ECO:0000313" key="2">
    <source>
        <dbReference type="Proteomes" id="UP000193411"/>
    </source>
</evidence>
<reference evidence="1 2" key="1">
    <citation type="submission" date="2016-07" db="EMBL/GenBank/DDBJ databases">
        <title>Pervasive Adenine N6-methylation of Active Genes in Fungi.</title>
        <authorList>
            <consortium name="DOE Joint Genome Institute"/>
            <person name="Mondo S.J."/>
            <person name="Dannebaum R.O."/>
            <person name="Kuo R.C."/>
            <person name="Labutti K."/>
            <person name="Haridas S."/>
            <person name="Kuo A."/>
            <person name="Salamov A."/>
            <person name="Ahrendt S.R."/>
            <person name="Lipzen A."/>
            <person name="Sullivan W."/>
            <person name="Andreopoulos W.B."/>
            <person name="Clum A."/>
            <person name="Lindquist E."/>
            <person name="Daum C."/>
            <person name="Ramamoorthy G.K."/>
            <person name="Gryganskyi A."/>
            <person name="Culley D."/>
            <person name="Magnuson J.K."/>
            <person name="James T.Y."/>
            <person name="O'Malley M.A."/>
            <person name="Stajich J.E."/>
            <person name="Spatafora J.W."/>
            <person name="Visel A."/>
            <person name="Grigoriev I.V."/>
        </authorList>
    </citation>
    <scope>NUCLEOTIDE SEQUENCE [LARGE SCALE GENOMIC DNA]</scope>
    <source>
        <strain evidence="1 2">PL171</strain>
    </source>
</reference>
<organism evidence="1 2">
    <name type="scientific">Catenaria anguillulae PL171</name>
    <dbReference type="NCBI Taxonomy" id="765915"/>
    <lineage>
        <taxon>Eukaryota</taxon>
        <taxon>Fungi</taxon>
        <taxon>Fungi incertae sedis</taxon>
        <taxon>Blastocladiomycota</taxon>
        <taxon>Blastocladiomycetes</taxon>
        <taxon>Blastocladiales</taxon>
        <taxon>Catenariaceae</taxon>
        <taxon>Catenaria</taxon>
    </lineage>
</organism>
<protein>
    <submittedName>
        <fullName evidence="1">Uncharacterized protein</fullName>
    </submittedName>
</protein>
<gene>
    <name evidence="1" type="ORF">BCR44DRAFT_1436382</name>
</gene>
<evidence type="ECO:0000313" key="1">
    <source>
        <dbReference type="EMBL" id="ORZ34287.1"/>
    </source>
</evidence>
<dbReference type="EMBL" id="MCFL01000029">
    <property type="protein sequence ID" value="ORZ34287.1"/>
    <property type="molecule type" value="Genomic_DNA"/>
</dbReference>
<name>A0A1Y2HI47_9FUNG</name>
<accession>A0A1Y2HI47</accession>
<keyword evidence="2" id="KW-1185">Reference proteome</keyword>
<comment type="caution">
    <text evidence="1">The sequence shown here is derived from an EMBL/GenBank/DDBJ whole genome shotgun (WGS) entry which is preliminary data.</text>
</comment>